<evidence type="ECO:0000256" key="1">
    <source>
        <dbReference type="SAM" id="Coils"/>
    </source>
</evidence>
<protein>
    <recommendedName>
        <fullName evidence="6">SMODS and SLOG-associating 2TM effector domain-containing protein</fullName>
    </recommendedName>
</protein>
<evidence type="ECO:0000313" key="5">
    <source>
        <dbReference type="Proteomes" id="UP000006565"/>
    </source>
</evidence>
<dbReference type="RefSeq" id="WP_013329073.1">
    <property type="nucleotide sequence ID" value="NC_014507.1"/>
</dbReference>
<keyword evidence="1" id="KW-0175">Coiled coil</keyword>
<evidence type="ECO:0000256" key="3">
    <source>
        <dbReference type="SAM" id="Phobius"/>
    </source>
</evidence>
<dbReference type="OrthoDB" id="379998at2157"/>
<feature type="transmembrane region" description="Helical" evidence="3">
    <location>
        <begin position="424"/>
        <end position="445"/>
    </location>
</feature>
<keyword evidence="3" id="KW-1133">Transmembrane helix</keyword>
<dbReference type="AlphaFoldDB" id="E1RCZ5"/>
<dbReference type="KEGG" id="mpi:Mpet_1129"/>
<evidence type="ECO:0000313" key="4">
    <source>
        <dbReference type="EMBL" id="ADN35895.1"/>
    </source>
</evidence>
<evidence type="ECO:0000256" key="2">
    <source>
        <dbReference type="SAM" id="MobiDB-lite"/>
    </source>
</evidence>
<keyword evidence="3" id="KW-0472">Membrane</keyword>
<sequence>MTLLFAENGSTNVPESESKIKENAESLPQSLPVTVNIGLFLKPGDLGSKSAEALDQIIHRLNSLLSHTPHNFRFLLPLSCAEDFIIVEEVRTSVGREVAAPDLVLFTYEGVMKDSDCPAGDAMKYDIRSVSPGRTAYGYDPLSIAVMENSNLVVIIGEEKSLTSSGKNPDVLAERYGRTAVFIDQTTGNTREFQNDDRIFDTFRCFDTYNNERVSRKKFLRKKEEYVRALKADFSVAGLKEEIIEPSYEHLLPHYIKAKILGRKYRSLYFMKGILISLLSALAVFTIALQTLFFPDQSFLVWVEVVEIIIIIALMAGSRIGNYHIKWIDYNFLSERIRSAFFIGILCMTCSRKEDLPPMTPLRTPNDWMALAFETIISTGQATYCSRETDFEPLKKFFTLAWINKRLAHYEKEAENARLRYRSLALSGEFLFSFTLILAVAHALGVGHWETFFNAEVPLLMAFLTITLPAFGAAISAIRVHGEYNRNSDRYSHIVRHLTAIKTEMKYISGLPELCALVKEVNEMTFREVHDWKVIFRYANIEGV</sequence>
<evidence type="ECO:0008006" key="6">
    <source>
        <dbReference type="Google" id="ProtNLM"/>
    </source>
</evidence>
<feature type="region of interest" description="Disordered" evidence="2">
    <location>
        <begin position="1"/>
        <end position="25"/>
    </location>
</feature>
<dbReference type="Proteomes" id="UP000006565">
    <property type="component" value="Chromosome"/>
</dbReference>
<reference evidence="4 5" key="1">
    <citation type="journal article" date="2010" name="Stand. Genomic Sci.">
        <title>Complete genome sequence of Methanoplanus petrolearius type strain (SEBR 4847).</title>
        <authorList>
            <person name="Brambilla E."/>
            <person name="Djao O.D."/>
            <person name="Daligault H."/>
            <person name="Lapidus A."/>
            <person name="Lucas S."/>
            <person name="Hammon N."/>
            <person name="Nolan M."/>
            <person name="Tice H."/>
            <person name="Cheng J.F."/>
            <person name="Han C."/>
            <person name="Tapia R."/>
            <person name="Goodwin L."/>
            <person name="Pitluck S."/>
            <person name="Liolios K."/>
            <person name="Ivanova N."/>
            <person name="Mavromatis K."/>
            <person name="Mikhailova N."/>
            <person name="Pati A."/>
            <person name="Chen A."/>
            <person name="Palaniappan K."/>
            <person name="Land M."/>
            <person name="Hauser L."/>
            <person name="Chang Y.J."/>
            <person name="Jeffries C.D."/>
            <person name="Rohde M."/>
            <person name="Spring S."/>
            <person name="Sikorski J."/>
            <person name="Goker M."/>
            <person name="Woyke T."/>
            <person name="Bristow J."/>
            <person name="Eisen J.A."/>
            <person name="Markowitz V."/>
            <person name="Hugenholtz P."/>
            <person name="Kyrpides N.C."/>
            <person name="Klenk H.P."/>
        </authorList>
    </citation>
    <scope>NUCLEOTIDE SEQUENCE [LARGE SCALE GENOMIC DNA]</scope>
    <source>
        <strain evidence="5">DSM 11571 / OCM 486 / SEBR 4847</strain>
    </source>
</reference>
<gene>
    <name evidence="4" type="ordered locus">Mpet_1129</name>
</gene>
<keyword evidence="5" id="KW-1185">Reference proteome</keyword>
<proteinExistence type="predicted"/>
<dbReference type="EMBL" id="CP002117">
    <property type="protein sequence ID" value="ADN35895.1"/>
    <property type="molecule type" value="Genomic_DNA"/>
</dbReference>
<feature type="transmembrane region" description="Helical" evidence="3">
    <location>
        <begin position="269"/>
        <end position="293"/>
    </location>
</feature>
<dbReference type="STRING" id="679926.Mpet_1129"/>
<feature type="transmembrane region" description="Helical" evidence="3">
    <location>
        <begin position="299"/>
        <end position="317"/>
    </location>
</feature>
<accession>E1RCZ5</accession>
<feature type="coiled-coil region" evidence="1">
    <location>
        <begin position="400"/>
        <end position="427"/>
    </location>
</feature>
<keyword evidence="3" id="KW-0812">Transmembrane</keyword>
<feature type="transmembrane region" description="Helical" evidence="3">
    <location>
        <begin position="457"/>
        <end position="478"/>
    </location>
</feature>
<dbReference type="HOGENOM" id="CLU_504009_0_0_2"/>
<organism evidence="4 5">
    <name type="scientific">Methanolacinia petrolearia (strain DSM 11571 / OCM 486 / SEBR 4847)</name>
    <name type="common">Methanoplanus petrolearius</name>
    <dbReference type="NCBI Taxonomy" id="679926"/>
    <lineage>
        <taxon>Archaea</taxon>
        <taxon>Methanobacteriati</taxon>
        <taxon>Methanobacteriota</taxon>
        <taxon>Stenosarchaea group</taxon>
        <taxon>Methanomicrobia</taxon>
        <taxon>Methanomicrobiales</taxon>
        <taxon>Methanomicrobiaceae</taxon>
        <taxon>Methanolacinia</taxon>
    </lineage>
</organism>
<name>E1RCZ5_METP4</name>
<dbReference type="GeneID" id="9743594"/>